<gene>
    <name evidence="1" type="ORF">GCM10009843_18080</name>
</gene>
<dbReference type="Proteomes" id="UP001500575">
    <property type="component" value="Unassembled WGS sequence"/>
</dbReference>
<keyword evidence="2" id="KW-1185">Reference proteome</keyword>
<accession>A0ABP5JU21</accession>
<proteinExistence type="predicted"/>
<evidence type="ECO:0000313" key="2">
    <source>
        <dbReference type="Proteomes" id="UP001500575"/>
    </source>
</evidence>
<organism evidence="1 2">
    <name type="scientific">Nocardioides bigeumensis</name>
    <dbReference type="NCBI Taxonomy" id="433657"/>
    <lineage>
        <taxon>Bacteria</taxon>
        <taxon>Bacillati</taxon>
        <taxon>Actinomycetota</taxon>
        <taxon>Actinomycetes</taxon>
        <taxon>Propionibacteriales</taxon>
        <taxon>Nocardioidaceae</taxon>
        <taxon>Nocardioides</taxon>
    </lineage>
</organism>
<comment type="caution">
    <text evidence="1">The sequence shown here is derived from an EMBL/GenBank/DDBJ whole genome shotgun (WGS) entry which is preliminary data.</text>
</comment>
<reference evidence="2" key="1">
    <citation type="journal article" date="2019" name="Int. J. Syst. Evol. Microbiol.">
        <title>The Global Catalogue of Microorganisms (GCM) 10K type strain sequencing project: providing services to taxonomists for standard genome sequencing and annotation.</title>
        <authorList>
            <consortium name="The Broad Institute Genomics Platform"/>
            <consortium name="The Broad Institute Genome Sequencing Center for Infectious Disease"/>
            <person name="Wu L."/>
            <person name="Ma J."/>
        </authorList>
    </citation>
    <scope>NUCLEOTIDE SEQUENCE [LARGE SCALE GENOMIC DNA]</scope>
    <source>
        <strain evidence="2">JCM 16021</strain>
    </source>
</reference>
<dbReference type="EMBL" id="BAAAQQ010000009">
    <property type="protein sequence ID" value="GAA2122715.1"/>
    <property type="molecule type" value="Genomic_DNA"/>
</dbReference>
<name>A0ABP5JU21_9ACTN</name>
<sequence length="80" mass="8779">MRQVHAGTGLLKSVDCPVPAVSGLQYHLGILPSTRDHPAQALDIIRDPHRLERFTGLGHPHDHTAPAMQIYPDKLTPCVL</sequence>
<evidence type="ECO:0000313" key="1">
    <source>
        <dbReference type="EMBL" id="GAA2122715.1"/>
    </source>
</evidence>
<protein>
    <submittedName>
        <fullName evidence="1">Uncharacterized protein</fullName>
    </submittedName>
</protein>